<feature type="compositionally biased region" description="Basic residues" evidence="7">
    <location>
        <begin position="405"/>
        <end position="418"/>
    </location>
</feature>
<evidence type="ECO:0000256" key="3">
    <source>
        <dbReference type="ARBA" id="ARBA00023125"/>
    </source>
</evidence>
<evidence type="ECO:0000313" key="9">
    <source>
        <dbReference type="EMBL" id="KAK7693901.1"/>
    </source>
</evidence>
<organism evidence="9 10">
    <name type="scientific">Cerrena zonata</name>
    <dbReference type="NCBI Taxonomy" id="2478898"/>
    <lineage>
        <taxon>Eukaryota</taxon>
        <taxon>Fungi</taxon>
        <taxon>Dikarya</taxon>
        <taxon>Basidiomycota</taxon>
        <taxon>Agaricomycotina</taxon>
        <taxon>Agaricomycetes</taxon>
        <taxon>Polyporales</taxon>
        <taxon>Cerrenaceae</taxon>
        <taxon>Cerrena</taxon>
    </lineage>
</organism>
<dbReference type="GO" id="GO:0051382">
    <property type="term" value="P:kinetochore assembly"/>
    <property type="evidence" value="ECO:0007669"/>
    <property type="project" value="InterPro"/>
</dbReference>
<dbReference type="FunFam" id="2.60.120.10:FF:000033">
    <property type="entry name" value="Centromere protein C 1"/>
    <property type="match status" value="1"/>
</dbReference>
<dbReference type="GO" id="GO:0005634">
    <property type="term" value="C:nucleus"/>
    <property type="evidence" value="ECO:0007669"/>
    <property type="project" value="UniProtKB-SubCell"/>
</dbReference>
<evidence type="ECO:0000256" key="6">
    <source>
        <dbReference type="ARBA" id="ARBA00075033"/>
    </source>
</evidence>
<name>A0AAW0GWD2_9APHY</name>
<dbReference type="PANTHER" id="PTHR16684">
    <property type="entry name" value="CENTROMERE PROTEIN C"/>
    <property type="match status" value="1"/>
</dbReference>
<dbReference type="InterPro" id="IPR014710">
    <property type="entry name" value="RmlC-like_jellyroll"/>
</dbReference>
<proteinExistence type="inferred from homology"/>
<evidence type="ECO:0000256" key="5">
    <source>
        <dbReference type="ARBA" id="ARBA00057947"/>
    </source>
</evidence>
<dbReference type="EMBL" id="JASBNA010000003">
    <property type="protein sequence ID" value="KAK7693901.1"/>
    <property type="molecule type" value="Genomic_DNA"/>
</dbReference>
<dbReference type="AlphaFoldDB" id="A0AAW0GWD2"/>
<evidence type="ECO:0000313" key="10">
    <source>
        <dbReference type="Proteomes" id="UP001385951"/>
    </source>
</evidence>
<evidence type="ECO:0000256" key="7">
    <source>
        <dbReference type="SAM" id="MobiDB-lite"/>
    </source>
</evidence>
<evidence type="ECO:0000256" key="1">
    <source>
        <dbReference type="ARBA" id="ARBA00004123"/>
    </source>
</evidence>
<feature type="compositionally biased region" description="Polar residues" evidence="7">
    <location>
        <begin position="97"/>
        <end position="113"/>
    </location>
</feature>
<feature type="compositionally biased region" description="Acidic residues" evidence="7">
    <location>
        <begin position="257"/>
        <end position="267"/>
    </location>
</feature>
<feature type="compositionally biased region" description="Acidic residues" evidence="7">
    <location>
        <begin position="576"/>
        <end position="585"/>
    </location>
</feature>
<feature type="compositionally biased region" description="Acidic residues" evidence="7">
    <location>
        <begin position="289"/>
        <end position="298"/>
    </location>
</feature>
<dbReference type="PANTHER" id="PTHR16684:SF11">
    <property type="entry name" value="CENTROMERE PROTEIN C"/>
    <property type="match status" value="1"/>
</dbReference>
<gene>
    <name evidence="9" type="ORF">QCA50_003474</name>
</gene>
<feature type="compositionally biased region" description="Basic and acidic residues" evidence="7">
    <location>
        <begin position="218"/>
        <end position="230"/>
    </location>
</feature>
<dbReference type="SUPFAM" id="SSF51182">
    <property type="entry name" value="RmlC-like cupins"/>
    <property type="match status" value="1"/>
</dbReference>
<dbReference type="Gene3D" id="2.60.120.10">
    <property type="entry name" value="Jelly Rolls"/>
    <property type="match status" value="1"/>
</dbReference>
<reference evidence="9 10" key="1">
    <citation type="submission" date="2022-09" db="EMBL/GenBank/DDBJ databases">
        <authorList>
            <person name="Palmer J.M."/>
        </authorList>
    </citation>
    <scope>NUCLEOTIDE SEQUENCE [LARGE SCALE GENOMIC DNA]</scope>
    <source>
        <strain evidence="9 10">DSM 7382</strain>
    </source>
</reference>
<feature type="region of interest" description="Disordered" evidence="7">
    <location>
        <begin position="565"/>
        <end position="604"/>
    </location>
</feature>
<comment type="subcellular location">
    <subcellularLocation>
        <location evidence="1">Nucleus</location>
    </subcellularLocation>
</comment>
<feature type="compositionally biased region" description="Basic and acidic residues" evidence="7">
    <location>
        <begin position="325"/>
        <end position="345"/>
    </location>
</feature>
<dbReference type="InterPro" id="IPR025974">
    <property type="entry name" value="Mif2/CENP-C_cupin"/>
</dbReference>
<feature type="region of interest" description="Disordered" evidence="7">
    <location>
        <begin position="398"/>
        <end position="433"/>
    </location>
</feature>
<evidence type="ECO:0000256" key="2">
    <source>
        <dbReference type="ARBA" id="ARBA00010291"/>
    </source>
</evidence>
<dbReference type="Proteomes" id="UP001385951">
    <property type="component" value="Unassembled WGS sequence"/>
</dbReference>
<comment type="caution">
    <text evidence="9">The sequence shown here is derived from an EMBL/GenBank/DDBJ whole genome shotgun (WGS) entry which is preliminary data.</text>
</comment>
<feature type="compositionally biased region" description="Basic residues" evidence="7">
    <location>
        <begin position="62"/>
        <end position="76"/>
    </location>
</feature>
<sequence>MPISVRRSSVGTSRPIPQKYIPYRADNYGQGKRTGITVDYVDTSDDFEPFDKVLMQADRRTPPKPKIQRKKRRPKTPKTPIVEEDDDGEMSMDIEDSTPNGPSAYFSSARVNIQSSVQRVGSSSRPVHRSSDVNYDDIPSPRAASSSTFLRRPSIATGRSSHASRLSQSSVGQRDFEEPFNAFDDVPGPPSPDESDNEPMMSPPRQLSRRTSFQQLGRDSDDQDNQHEEEQVVAQVTPKSAKSRGKQRYDRSPDTPMQDDYESEGFEDGGLSRIEEEPGEPMESHEPQEPEEPEEPQEETPKASKPKRKAPPSPTKEKSRKKSRKENADPSKPRKRHDGILREVIQDNNADDLDGRRRSRRTRFPPLEYWRMEKVVYGRPDHGKSVIPVVKEILRVPKEDPRPLGAKKRRAGRGKSRSRTADPDGIWDPEEGWDDDTPTHGIVWGVKEDAEINKRIIQLKNQFEPKPAQGGEFEFEKMFADETFIAAGQMKIAPKKSKPTKSTKDNTFVFYLIQGAVRIHIHNTSYTVCTGGSFMVPRGNMYFIQNIAHRDAILFFAQARKIKEGTEEQRRAAGQAEDDEMDDETDRGSRSRSRSHTLVQKGQN</sequence>
<dbReference type="GO" id="GO:0051315">
    <property type="term" value="P:attachment of mitotic spindle microtubules to kinetochore"/>
    <property type="evidence" value="ECO:0007669"/>
    <property type="project" value="TreeGrafter"/>
</dbReference>
<keyword evidence="3" id="KW-0238">DNA-binding</keyword>
<feature type="region of interest" description="Disordered" evidence="7">
    <location>
        <begin position="52"/>
        <end position="364"/>
    </location>
</feature>
<protein>
    <recommendedName>
        <fullName evidence="6">CENP-C homolog</fullName>
    </recommendedName>
</protein>
<comment type="similarity">
    <text evidence="2">Belongs to the CENP-C/MIF2 family.</text>
</comment>
<feature type="compositionally biased region" description="Low complexity" evidence="7">
    <location>
        <begin position="114"/>
        <end position="125"/>
    </location>
</feature>
<keyword evidence="4" id="KW-0539">Nucleus</keyword>
<accession>A0AAW0GWD2</accession>
<feature type="compositionally biased region" description="Low complexity" evidence="7">
    <location>
        <begin position="160"/>
        <end position="170"/>
    </location>
</feature>
<keyword evidence="10" id="KW-1185">Reference proteome</keyword>
<evidence type="ECO:0000259" key="8">
    <source>
        <dbReference type="Pfam" id="PF11699"/>
    </source>
</evidence>
<dbReference type="GO" id="GO:0051455">
    <property type="term" value="P:spindle attachment to meiosis I kinetochore"/>
    <property type="evidence" value="ECO:0007669"/>
    <property type="project" value="TreeGrafter"/>
</dbReference>
<feature type="domain" description="Mif2/CENP-C cupin" evidence="8">
    <location>
        <begin position="473"/>
        <end position="558"/>
    </location>
</feature>
<feature type="compositionally biased region" description="Acidic residues" evidence="7">
    <location>
        <begin position="82"/>
        <end position="96"/>
    </location>
</feature>
<comment type="function">
    <text evidence="5">Component of the kinetochore, a multiprotein complex that assembles on centromeric DNA and attaches chromosomes to spindle microtubules, mediating chromosome segregation and sister chromatid segregation during meiosis and mitosis. Component of the inner kinetochore constitutive centromere-associated network (CCAN), which serves as a structural platform for outer kinetochore assembly.</text>
</comment>
<dbReference type="InterPro" id="IPR028386">
    <property type="entry name" value="CENP-C/Mif2/cnp3"/>
</dbReference>
<dbReference type="GO" id="GO:0019237">
    <property type="term" value="F:centromeric DNA binding"/>
    <property type="evidence" value="ECO:0007669"/>
    <property type="project" value="InterPro"/>
</dbReference>
<dbReference type="Pfam" id="PF11699">
    <property type="entry name" value="CENP-C_C"/>
    <property type="match status" value="1"/>
</dbReference>
<dbReference type="GO" id="GO:0000776">
    <property type="term" value="C:kinetochore"/>
    <property type="evidence" value="ECO:0007669"/>
    <property type="project" value="InterPro"/>
</dbReference>
<dbReference type="InterPro" id="IPR011051">
    <property type="entry name" value="RmlC_Cupin_sf"/>
</dbReference>
<evidence type="ECO:0000256" key="4">
    <source>
        <dbReference type="ARBA" id="ARBA00023242"/>
    </source>
</evidence>